<keyword evidence="4 6" id="KW-0235">DNA replication</keyword>
<evidence type="ECO:0000259" key="7">
    <source>
        <dbReference type="Pfam" id="PF05916"/>
    </source>
</evidence>
<evidence type="ECO:0000313" key="9">
    <source>
        <dbReference type="EMBL" id="GBE85883.1"/>
    </source>
</evidence>
<protein>
    <recommendedName>
        <fullName evidence="3 6">DNA replication complex GINS protein SLD5</fullName>
    </recommendedName>
</protein>
<evidence type="ECO:0000256" key="1">
    <source>
        <dbReference type="ARBA" id="ARBA00004123"/>
    </source>
</evidence>
<dbReference type="InParanoid" id="A0A401GUM2"/>
<evidence type="ECO:0000256" key="5">
    <source>
        <dbReference type="ARBA" id="ARBA00023242"/>
    </source>
</evidence>
<proteinExistence type="inferred from homology"/>
<comment type="function">
    <text evidence="6">The GINS complex plays an essential role in the initiation of DNA replication.</text>
</comment>
<dbReference type="PANTHER" id="PTHR21206">
    <property type="entry name" value="SLD5 PROTEIN"/>
    <property type="match status" value="1"/>
</dbReference>
<dbReference type="GO" id="GO:0000811">
    <property type="term" value="C:GINS complex"/>
    <property type="evidence" value="ECO:0007669"/>
    <property type="project" value="UniProtKB-UniRule"/>
</dbReference>
<dbReference type="FunCoup" id="A0A401GUM2">
    <property type="interactions" value="482"/>
</dbReference>
<dbReference type="RefSeq" id="XP_027616796.1">
    <property type="nucleotide sequence ID" value="XM_027760995.1"/>
</dbReference>
<dbReference type="CDD" id="cd21692">
    <property type="entry name" value="GINS_B_Sld5"/>
    <property type="match status" value="1"/>
</dbReference>
<dbReference type="EMBL" id="BFAD01000008">
    <property type="protein sequence ID" value="GBE85883.1"/>
    <property type="molecule type" value="Genomic_DNA"/>
</dbReference>
<dbReference type="GO" id="GO:0000727">
    <property type="term" value="P:double-strand break repair via break-induced replication"/>
    <property type="evidence" value="ECO:0007669"/>
    <property type="project" value="TreeGrafter"/>
</dbReference>
<name>A0A401GUM2_9APHY</name>
<comment type="subcellular location">
    <subcellularLocation>
        <location evidence="1 6">Nucleus</location>
    </subcellularLocation>
</comment>
<dbReference type="CDD" id="cd11711">
    <property type="entry name" value="GINS_A_Sld5"/>
    <property type="match status" value="1"/>
</dbReference>
<sequence>MAWYDDAPAAGPSFIERAFDAPEDDFALPDAFGAPALPAQAAAESTPFQELVRHWMNERHAPDILPGQEALLGRLLDHVRKQASDVQNLRADPEAYEEEHFRIVLVQTEIERVKFVVRAYVRARLHKIEKYAQYISVTPEAQEKLSRAELDHALRYAKLVQYHFTKSVLDGLPEAQRGMNDNIAFMPPMVPEPDKLRPVFVHALERCPPVRLPNGMPMQMEKGQILLTPFYVIEQLLARGEVELV</sequence>
<feature type="domain" description="GINS subunit" evidence="7">
    <location>
        <begin position="84"/>
        <end position="159"/>
    </location>
</feature>
<evidence type="ECO:0000256" key="2">
    <source>
        <dbReference type="ARBA" id="ARBA00008187"/>
    </source>
</evidence>
<evidence type="ECO:0000256" key="3">
    <source>
        <dbReference type="ARBA" id="ARBA00014804"/>
    </source>
</evidence>
<dbReference type="InterPro" id="IPR038749">
    <property type="entry name" value="Sld5_GINS_A"/>
</dbReference>
<dbReference type="Gene3D" id="1.20.58.1030">
    <property type="match status" value="1"/>
</dbReference>
<gene>
    <name evidence="9" type="ORF">SCP_0804060</name>
</gene>
<evidence type="ECO:0000259" key="8">
    <source>
        <dbReference type="Pfam" id="PF16922"/>
    </source>
</evidence>
<dbReference type="GO" id="GO:0006261">
    <property type="term" value="P:DNA-templated DNA replication"/>
    <property type="evidence" value="ECO:0007669"/>
    <property type="project" value="InterPro"/>
</dbReference>
<comment type="caution">
    <text evidence="9">The sequence shown here is derived from an EMBL/GenBank/DDBJ whole genome shotgun (WGS) entry which is preliminary data.</text>
</comment>
<evidence type="ECO:0000313" key="10">
    <source>
        <dbReference type="Proteomes" id="UP000287166"/>
    </source>
</evidence>
<dbReference type="PANTHER" id="PTHR21206:SF0">
    <property type="entry name" value="DNA REPLICATION COMPLEX GINS PROTEIN SLD5"/>
    <property type="match status" value="1"/>
</dbReference>
<reference evidence="9 10" key="1">
    <citation type="journal article" date="2018" name="Sci. Rep.">
        <title>Genome sequence of the cauliflower mushroom Sparassis crispa (Hanabiratake) and its association with beneficial usage.</title>
        <authorList>
            <person name="Kiyama R."/>
            <person name="Furutani Y."/>
            <person name="Kawaguchi K."/>
            <person name="Nakanishi T."/>
        </authorList>
    </citation>
    <scope>NUCLEOTIDE SEQUENCE [LARGE SCALE GENOMIC DNA]</scope>
</reference>
<evidence type="ECO:0000256" key="6">
    <source>
        <dbReference type="PIRNR" id="PIRNR007764"/>
    </source>
</evidence>
<comment type="similarity">
    <text evidence="2 6">Belongs to the GINS4/SLD5 family.</text>
</comment>
<dbReference type="OrthoDB" id="338231at2759"/>
<dbReference type="Pfam" id="PF16922">
    <property type="entry name" value="SLD5_C"/>
    <property type="match status" value="1"/>
</dbReference>
<organism evidence="9 10">
    <name type="scientific">Sparassis crispa</name>
    <dbReference type="NCBI Taxonomy" id="139825"/>
    <lineage>
        <taxon>Eukaryota</taxon>
        <taxon>Fungi</taxon>
        <taxon>Dikarya</taxon>
        <taxon>Basidiomycota</taxon>
        <taxon>Agaricomycotina</taxon>
        <taxon>Agaricomycetes</taxon>
        <taxon>Polyporales</taxon>
        <taxon>Sparassidaceae</taxon>
        <taxon>Sparassis</taxon>
    </lineage>
</organism>
<feature type="domain" description="DNA replication complex GINS protein SLD5 C-terminal" evidence="8">
    <location>
        <begin position="196"/>
        <end position="245"/>
    </location>
</feature>
<dbReference type="GeneID" id="38782800"/>
<dbReference type="InterPro" id="IPR031633">
    <property type="entry name" value="SLD5_C"/>
</dbReference>
<keyword evidence="10" id="KW-1185">Reference proteome</keyword>
<dbReference type="InterPro" id="IPR021151">
    <property type="entry name" value="GINS_A"/>
</dbReference>
<keyword evidence="5 6" id="KW-0539">Nucleus</keyword>
<dbReference type="InterPro" id="IPR008591">
    <property type="entry name" value="GINS_Sld5"/>
</dbReference>
<dbReference type="PIRSF" id="PIRSF007764">
    <property type="entry name" value="Sld5"/>
    <property type="match status" value="1"/>
</dbReference>
<dbReference type="SUPFAM" id="SSF160059">
    <property type="entry name" value="PriA/YqbF domain"/>
    <property type="match status" value="1"/>
</dbReference>
<dbReference type="AlphaFoldDB" id="A0A401GUM2"/>
<dbReference type="InterPro" id="IPR036224">
    <property type="entry name" value="GINS_bundle-like_dom_sf"/>
</dbReference>
<dbReference type="Pfam" id="PF05916">
    <property type="entry name" value="Sld5"/>
    <property type="match status" value="1"/>
</dbReference>
<accession>A0A401GUM2</accession>
<dbReference type="SUPFAM" id="SSF158573">
    <property type="entry name" value="GINS helical bundle-like"/>
    <property type="match status" value="1"/>
</dbReference>
<evidence type="ECO:0000256" key="4">
    <source>
        <dbReference type="ARBA" id="ARBA00022705"/>
    </source>
</evidence>
<dbReference type="STRING" id="139825.A0A401GUM2"/>
<dbReference type="Proteomes" id="UP000287166">
    <property type="component" value="Unassembled WGS sequence"/>
</dbReference>